<protein>
    <submittedName>
        <fullName evidence="6">Actin-histidine N-methyltransferase</fullName>
    </submittedName>
</protein>
<evidence type="ECO:0000313" key="6">
    <source>
        <dbReference type="EMBL" id="WZN62135.1"/>
    </source>
</evidence>
<dbReference type="GO" id="GO:0016279">
    <property type="term" value="F:protein-lysine N-methyltransferase activity"/>
    <property type="evidence" value="ECO:0007669"/>
    <property type="project" value="TreeGrafter"/>
</dbReference>
<dbReference type="InterPro" id="IPR046341">
    <property type="entry name" value="SET_dom_sf"/>
</dbReference>
<dbReference type="InterPro" id="IPR036464">
    <property type="entry name" value="Rubisco_LSMT_subst-bd_sf"/>
</dbReference>
<proteinExistence type="predicted"/>
<dbReference type="GO" id="GO:0032259">
    <property type="term" value="P:methylation"/>
    <property type="evidence" value="ECO:0007669"/>
    <property type="project" value="UniProtKB-KW"/>
</dbReference>
<dbReference type="SUPFAM" id="SSF82199">
    <property type="entry name" value="SET domain"/>
    <property type="match status" value="1"/>
</dbReference>
<organism evidence="6 7">
    <name type="scientific">Chloropicon roscoffensis</name>
    <dbReference type="NCBI Taxonomy" id="1461544"/>
    <lineage>
        <taxon>Eukaryota</taxon>
        <taxon>Viridiplantae</taxon>
        <taxon>Chlorophyta</taxon>
        <taxon>Chloropicophyceae</taxon>
        <taxon>Chloropicales</taxon>
        <taxon>Chloropicaceae</taxon>
        <taxon>Chloropicon</taxon>
    </lineage>
</organism>
<dbReference type="Pfam" id="PF09273">
    <property type="entry name" value="Rubis-subs-bind"/>
    <property type="match status" value="1"/>
</dbReference>
<evidence type="ECO:0000256" key="1">
    <source>
        <dbReference type="ARBA" id="ARBA00022603"/>
    </source>
</evidence>
<keyword evidence="2" id="KW-0808">Transferase</keyword>
<dbReference type="CDD" id="cd10527">
    <property type="entry name" value="SET_LSMT"/>
    <property type="match status" value="1"/>
</dbReference>
<keyword evidence="7" id="KW-1185">Reference proteome</keyword>
<evidence type="ECO:0000256" key="3">
    <source>
        <dbReference type="ARBA" id="ARBA00022691"/>
    </source>
</evidence>
<evidence type="ECO:0000259" key="5">
    <source>
        <dbReference type="Pfam" id="PF09273"/>
    </source>
</evidence>
<evidence type="ECO:0000256" key="4">
    <source>
        <dbReference type="SAM" id="SignalP"/>
    </source>
</evidence>
<keyword evidence="1" id="KW-0489">Methyltransferase</keyword>
<dbReference type="InterPro" id="IPR015353">
    <property type="entry name" value="Rubisco_LSMT_subst-bd"/>
</dbReference>
<sequence length="441" mass="48272">MELFALVLAIATLASVAAAADPAVNSGGLTPDLAKWLSQRESPAKISAKIAQDVFPGMGFGLKAEEAVVANETLMEVPASALLSMKTASEGKLKGVVEELLRSNCSANSVLALHLLHERSLGESSAFHPYIESLPRTFDLPLAWSAEELEELNGTQLLPRVLQQKQAIRAEYEQVVLPVVTAPGQADLAAELDLDLKGFLWASCCVLSRAFVMQTEEGGKIPLLIPGVDLFNSGQPGARLDIDGARGVVRVVSDQEHAEGQQVYLDLGSEANFGYMLTQGFALVNNPQDFVELHVSADLEDPFADAKDKILRYLGVPRRETFVLRRQGKIPQDLFTTLRVHLMKPSEFDNFAALEGGKPLSLQSELRVFREVLLTCQKSLQAFATSVKEDDELLMKPGGLERRAAYAILYRRGEKLVYIEAMHAISEMWNNFLFSGDVFGN</sequence>
<keyword evidence="3" id="KW-0949">S-adenosyl-L-methionine</keyword>
<dbReference type="Gene3D" id="3.90.1420.10">
    <property type="entry name" value="Rubisco LSMT, substrate-binding domain"/>
    <property type="match status" value="1"/>
</dbReference>
<dbReference type="Gene3D" id="3.90.1410.10">
    <property type="entry name" value="set domain protein methyltransferase, domain 1"/>
    <property type="match status" value="1"/>
</dbReference>
<keyword evidence="4" id="KW-0732">Signal</keyword>
<reference evidence="6 7" key="1">
    <citation type="submission" date="2024-03" db="EMBL/GenBank/DDBJ databases">
        <title>Complete genome sequence of the green alga Chloropicon roscoffensis RCC1871.</title>
        <authorList>
            <person name="Lemieux C."/>
            <person name="Pombert J.-F."/>
            <person name="Otis C."/>
            <person name="Turmel M."/>
        </authorList>
    </citation>
    <scope>NUCLEOTIDE SEQUENCE [LARGE SCALE GENOMIC DNA]</scope>
    <source>
        <strain evidence="6 7">RCC1871</strain>
    </source>
</reference>
<dbReference type="PANTHER" id="PTHR13271:SF145">
    <property type="entry name" value="SET DOMAIN-CONTAINING PROTEIN"/>
    <property type="match status" value="1"/>
</dbReference>
<gene>
    <name evidence="6" type="ORF">HKI87_05g36710</name>
</gene>
<dbReference type="InterPro" id="IPR050600">
    <property type="entry name" value="SETD3_SETD6_MTase"/>
</dbReference>
<dbReference type="PANTHER" id="PTHR13271">
    <property type="entry name" value="UNCHARACTERIZED PUTATIVE METHYLTRANSFERASE"/>
    <property type="match status" value="1"/>
</dbReference>
<evidence type="ECO:0000256" key="2">
    <source>
        <dbReference type="ARBA" id="ARBA00022679"/>
    </source>
</evidence>
<dbReference type="SUPFAM" id="SSF81822">
    <property type="entry name" value="RuBisCo LSMT C-terminal, substrate-binding domain"/>
    <property type="match status" value="1"/>
</dbReference>
<feature type="signal peptide" evidence="4">
    <location>
        <begin position="1"/>
        <end position="19"/>
    </location>
</feature>
<dbReference type="Proteomes" id="UP001472866">
    <property type="component" value="Chromosome 05"/>
</dbReference>
<evidence type="ECO:0000313" key="7">
    <source>
        <dbReference type="Proteomes" id="UP001472866"/>
    </source>
</evidence>
<accession>A0AAX4P990</accession>
<dbReference type="AlphaFoldDB" id="A0AAX4P990"/>
<feature type="chain" id="PRO_5043937730" evidence="4">
    <location>
        <begin position="20"/>
        <end position="441"/>
    </location>
</feature>
<name>A0AAX4P990_9CHLO</name>
<dbReference type="EMBL" id="CP151505">
    <property type="protein sequence ID" value="WZN62135.1"/>
    <property type="molecule type" value="Genomic_DNA"/>
</dbReference>
<feature type="domain" description="Rubisco LSMT substrate-binding" evidence="5">
    <location>
        <begin position="300"/>
        <end position="415"/>
    </location>
</feature>